<keyword evidence="2" id="KW-0812">Transmembrane</keyword>
<keyword evidence="4" id="KW-1185">Reference proteome</keyword>
<evidence type="ECO:0000256" key="1">
    <source>
        <dbReference type="SAM" id="MobiDB-lite"/>
    </source>
</evidence>
<name>A0A9P4R2M2_9PLEO</name>
<evidence type="ECO:0000313" key="4">
    <source>
        <dbReference type="Proteomes" id="UP000799444"/>
    </source>
</evidence>
<feature type="transmembrane region" description="Helical" evidence="2">
    <location>
        <begin position="100"/>
        <end position="123"/>
    </location>
</feature>
<keyword evidence="2" id="KW-0472">Membrane</keyword>
<feature type="region of interest" description="Disordered" evidence="1">
    <location>
        <begin position="161"/>
        <end position="197"/>
    </location>
</feature>
<sequence>MFKLYNSITFFPISTQSLYPLPLITQTPKPHKQSLERNTPPPSRPRSPNHQTMPPFGLPSTLSFIFSSISTILQQSADHLKAGAKPTPPQTAAQNPNPPILATSSFLTSIIIISILLLLVLLVKAEHMQNAGMGRVGRMKQVEVKVEARVKVGPEGKVEGKVEAKINAKPEAAGKQTRGEMSPMGRLKASRKDLEVE</sequence>
<keyword evidence="2" id="KW-1133">Transmembrane helix</keyword>
<evidence type="ECO:0000313" key="3">
    <source>
        <dbReference type="EMBL" id="KAF2735589.1"/>
    </source>
</evidence>
<proteinExistence type="predicted"/>
<accession>A0A9P4R2M2</accession>
<dbReference type="AlphaFoldDB" id="A0A9P4R2M2"/>
<evidence type="ECO:0000256" key="2">
    <source>
        <dbReference type="SAM" id="Phobius"/>
    </source>
</evidence>
<gene>
    <name evidence="3" type="ORF">EJ04DRAFT_600056</name>
</gene>
<organism evidence="3 4">
    <name type="scientific">Polyplosphaeria fusca</name>
    <dbReference type="NCBI Taxonomy" id="682080"/>
    <lineage>
        <taxon>Eukaryota</taxon>
        <taxon>Fungi</taxon>
        <taxon>Dikarya</taxon>
        <taxon>Ascomycota</taxon>
        <taxon>Pezizomycotina</taxon>
        <taxon>Dothideomycetes</taxon>
        <taxon>Pleosporomycetidae</taxon>
        <taxon>Pleosporales</taxon>
        <taxon>Tetraplosphaeriaceae</taxon>
        <taxon>Polyplosphaeria</taxon>
    </lineage>
</organism>
<comment type="caution">
    <text evidence="3">The sequence shown here is derived from an EMBL/GenBank/DDBJ whole genome shotgun (WGS) entry which is preliminary data.</text>
</comment>
<dbReference type="EMBL" id="ML996134">
    <property type="protein sequence ID" value="KAF2735589.1"/>
    <property type="molecule type" value="Genomic_DNA"/>
</dbReference>
<protein>
    <submittedName>
        <fullName evidence="3">Uncharacterized protein</fullName>
    </submittedName>
</protein>
<dbReference type="Proteomes" id="UP000799444">
    <property type="component" value="Unassembled WGS sequence"/>
</dbReference>
<reference evidence="3" key="1">
    <citation type="journal article" date="2020" name="Stud. Mycol.">
        <title>101 Dothideomycetes genomes: a test case for predicting lifestyles and emergence of pathogens.</title>
        <authorList>
            <person name="Haridas S."/>
            <person name="Albert R."/>
            <person name="Binder M."/>
            <person name="Bloem J."/>
            <person name="Labutti K."/>
            <person name="Salamov A."/>
            <person name="Andreopoulos B."/>
            <person name="Baker S."/>
            <person name="Barry K."/>
            <person name="Bills G."/>
            <person name="Bluhm B."/>
            <person name="Cannon C."/>
            <person name="Castanera R."/>
            <person name="Culley D."/>
            <person name="Daum C."/>
            <person name="Ezra D."/>
            <person name="Gonzalez J."/>
            <person name="Henrissat B."/>
            <person name="Kuo A."/>
            <person name="Liang C."/>
            <person name="Lipzen A."/>
            <person name="Lutzoni F."/>
            <person name="Magnuson J."/>
            <person name="Mondo S."/>
            <person name="Nolan M."/>
            <person name="Ohm R."/>
            <person name="Pangilinan J."/>
            <person name="Park H.-J."/>
            <person name="Ramirez L."/>
            <person name="Alfaro M."/>
            <person name="Sun H."/>
            <person name="Tritt A."/>
            <person name="Yoshinaga Y."/>
            <person name="Zwiers L.-H."/>
            <person name="Turgeon B."/>
            <person name="Goodwin S."/>
            <person name="Spatafora J."/>
            <person name="Crous P."/>
            <person name="Grigoriev I."/>
        </authorList>
    </citation>
    <scope>NUCLEOTIDE SEQUENCE</scope>
    <source>
        <strain evidence="3">CBS 125425</strain>
    </source>
</reference>
<feature type="region of interest" description="Disordered" evidence="1">
    <location>
        <begin position="27"/>
        <end position="54"/>
    </location>
</feature>